<evidence type="ECO:0000256" key="5">
    <source>
        <dbReference type="ARBA" id="ARBA00022989"/>
    </source>
</evidence>
<feature type="transmembrane region" description="Helical" evidence="9">
    <location>
        <begin position="35"/>
        <end position="60"/>
    </location>
</feature>
<evidence type="ECO:0000256" key="3">
    <source>
        <dbReference type="ARBA" id="ARBA00022692"/>
    </source>
</evidence>
<evidence type="ECO:0000256" key="7">
    <source>
        <dbReference type="ARBA" id="ARBA00023235"/>
    </source>
</evidence>
<comment type="pathway">
    <text evidence="2">Carotenoid biosynthesis.</text>
</comment>
<reference evidence="10 11" key="1">
    <citation type="submission" date="2022-07" db="EMBL/GenBank/DDBJ databases">
        <title>Novel species in genus Arthrobacter.</title>
        <authorList>
            <person name="Liu Y."/>
        </authorList>
    </citation>
    <scope>NUCLEOTIDE SEQUENCE [LARGE SCALE GENOMIC DNA]</scope>
    <source>
        <strain evidence="11">zg-Y859</strain>
    </source>
</reference>
<feature type="compositionally biased region" description="Basic and acidic residues" evidence="8">
    <location>
        <begin position="126"/>
        <end position="140"/>
    </location>
</feature>
<comment type="caution">
    <text evidence="10">The sequence shown here is derived from an EMBL/GenBank/DDBJ whole genome shotgun (WGS) entry which is preliminary data.</text>
</comment>
<evidence type="ECO:0000256" key="4">
    <source>
        <dbReference type="ARBA" id="ARBA00022746"/>
    </source>
</evidence>
<accession>A0ABT1NN79</accession>
<comment type="subcellular location">
    <subcellularLocation>
        <location evidence="1">Membrane</location>
        <topology evidence="1">Multi-pass membrane protein</topology>
    </subcellularLocation>
</comment>
<keyword evidence="11" id="KW-1185">Reference proteome</keyword>
<evidence type="ECO:0000313" key="10">
    <source>
        <dbReference type="EMBL" id="MCQ1949180.1"/>
    </source>
</evidence>
<evidence type="ECO:0000256" key="1">
    <source>
        <dbReference type="ARBA" id="ARBA00004141"/>
    </source>
</evidence>
<feature type="region of interest" description="Disordered" evidence="8">
    <location>
        <begin position="105"/>
        <end position="140"/>
    </location>
</feature>
<feature type="compositionally biased region" description="Basic and acidic residues" evidence="8">
    <location>
        <begin position="105"/>
        <end position="117"/>
    </location>
</feature>
<dbReference type="EMBL" id="JANFLP010000005">
    <property type="protein sequence ID" value="MCQ1949180.1"/>
    <property type="molecule type" value="Genomic_DNA"/>
</dbReference>
<keyword evidence="4" id="KW-0125">Carotenoid biosynthesis</keyword>
<evidence type="ECO:0000256" key="6">
    <source>
        <dbReference type="ARBA" id="ARBA00023136"/>
    </source>
</evidence>
<evidence type="ECO:0000256" key="9">
    <source>
        <dbReference type="SAM" id="Phobius"/>
    </source>
</evidence>
<sequence length="140" mass="15797">MGVLYLLFLLLSLGCMVLLDHRFRLFFFANARRAAVVLAIGLLFFTGWDLAGIGSDIFYRGETPFMLGLTLAPHLPVEEIFFLAFLCYLTMVVFGLVRLLAERTAERTGERTGERAAKRTQTTEQASEHPGRRPAERTQP</sequence>
<keyword evidence="3 9" id="KW-0812">Transmembrane</keyword>
<name>A0ABT1NN79_9MICC</name>
<dbReference type="InterPro" id="IPR017825">
    <property type="entry name" value="Lycopene_cyclase_dom"/>
</dbReference>
<dbReference type="RefSeq" id="WP_255864978.1">
    <property type="nucleotide sequence ID" value="NZ_CP104263.1"/>
</dbReference>
<organism evidence="10 11">
    <name type="scientific">Arthrobacter jinronghuae</name>
    <dbReference type="NCBI Taxonomy" id="2964609"/>
    <lineage>
        <taxon>Bacteria</taxon>
        <taxon>Bacillati</taxon>
        <taxon>Actinomycetota</taxon>
        <taxon>Actinomycetes</taxon>
        <taxon>Micrococcales</taxon>
        <taxon>Micrococcaceae</taxon>
        <taxon>Arthrobacter</taxon>
    </lineage>
</organism>
<keyword evidence="5 9" id="KW-1133">Transmembrane helix</keyword>
<dbReference type="NCBIfam" id="TIGR03462">
    <property type="entry name" value="CarR_dom_SF"/>
    <property type="match status" value="1"/>
</dbReference>
<evidence type="ECO:0000313" key="11">
    <source>
        <dbReference type="Proteomes" id="UP001206924"/>
    </source>
</evidence>
<gene>
    <name evidence="10" type="ORF">NNX28_04450</name>
</gene>
<evidence type="ECO:0000256" key="8">
    <source>
        <dbReference type="SAM" id="MobiDB-lite"/>
    </source>
</evidence>
<protein>
    <submittedName>
        <fullName evidence="10">Lycopene cyclase domain-containing protein</fullName>
    </submittedName>
</protein>
<keyword evidence="7" id="KW-0413">Isomerase</keyword>
<dbReference type="Proteomes" id="UP001206924">
    <property type="component" value="Unassembled WGS sequence"/>
</dbReference>
<feature type="transmembrane region" description="Helical" evidence="9">
    <location>
        <begin position="6"/>
        <end position="23"/>
    </location>
</feature>
<proteinExistence type="predicted"/>
<evidence type="ECO:0000256" key="2">
    <source>
        <dbReference type="ARBA" id="ARBA00004829"/>
    </source>
</evidence>
<feature type="transmembrane region" description="Helical" evidence="9">
    <location>
        <begin position="80"/>
        <end position="101"/>
    </location>
</feature>
<keyword evidence="6 9" id="KW-0472">Membrane</keyword>